<dbReference type="RefSeq" id="WP_371386420.1">
    <property type="nucleotide sequence ID" value="NZ_JBGLYH010000021.1"/>
</dbReference>
<organism evidence="1 2">
    <name type="scientific">Pseudodesulfovibrio karagichevae</name>
    <dbReference type="NCBI Taxonomy" id="3239305"/>
    <lineage>
        <taxon>Bacteria</taxon>
        <taxon>Pseudomonadati</taxon>
        <taxon>Thermodesulfobacteriota</taxon>
        <taxon>Desulfovibrionia</taxon>
        <taxon>Desulfovibrionales</taxon>
        <taxon>Desulfovibrionaceae</taxon>
    </lineage>
</organism>
<dbReference type="PANTHER" id="PTHR34071">
    <property type="entry name" value="5-NITROIMIDAZOLE ANTIBIOTICS RESISTANCE PROTEIN, NIMA-FAMILY-RELATED PROTEIN-RELATED"/>
    <property type="match status" value="1"/>
</dbReference>
<dbReference type="Gene3D" id="2.30.110.10">
    <property type="entry name" value="Electron Transport, Fmn-binding Protein, Chain A"/>
    <property type="match status" value="1"/>
</dbReference>
<proteinExistence type="predicted"/>
<dbReference type="EMBL" id="JBGLYH010000021">
    <property type="protein sequence ID" value="MEZ7196899.1"/>
    <property type="molecule type" value="Genomic_DNA"/>
</dbReference>
<keyword evidence="2" id="KW-1185">Reference proteome</keyword>
<dbReference type="Pfam" id="PF12900">
    <property type="entry name" value="Pyridox_ox_2"/>
    <property type="match status" value="1"/>
</dbReference>
<gene>
    <name evidence="1" type="ORF">AB6M95_09080</name>
</gene>
<comment type="caution">
    <text evidence="1">The sequence shown here is derived from an EMBL/GenBank/DDBJ whole genome shotgun (WGS) entry which is preliminary data.</text>
</comment>
<sequence length="149" mass="16116">MRKGVTEDKAVVADILDKAEVVWLALNDDEGPHCVPVNFAVQGDTLFVHSGKRGRKAACLDSGAAMAFSAAVDIELKTSDDNACELGYRFRSVMGNGTPRPLDGDEKLRALDLITLKYAGRSMPYNEKVLAITAAYAIDIRSATARIKE</sequence>
<protein>
    <submittedName>
        <fullName evidence="1">Pyridoxamine 5'-phosphate oxidase family protein</fullName>
    </submittedName>
</protein>
<name>A0ABV4K1P9_9BACT</name>
<dbReference type="InterPro" id="IPR024747">
    <property type="entry name" value="Pyridox_Oxase-rel"/>
</dbReference>
<dbReference type="PANTHER" id="PTHR34071:SF2">
    <property type="entry name" value="FLAVIN-NUCLEOTIDE-BINDING PROTEIN"/>
    <property type="match status" value="1"/>
</dbReference>
<dbReference type="InterPro" id="IPR012349">
    <property type="entry name" value="Split_barrel_FMN-bd"/>
</dbReference>
<reference evidence="1 2" key="1">
    <citation type="submission" date="2024-08" db="EMBL/GenBank/DDBJ databases">
        <title>Sulfate-reducing bacteria isolated from formation water of the oil field in Kazakhstan and description of Pseudodesulfovibrio sp.</title>
        <authorList>
            <person name="Bidzhieva S.K."/>
            <person name="Tourova T.P."/>
            <person name="Grouzdev D.S."/>
            <person name="Beletsky A.V."/>
            <person name="Sokolova D.S."/>
            <person name="Samigullina S.R."/>
            <person name="Poltaraus A.B."/>
            <person name="Avtukh A.N."/>
            <person name="Tereshina V.M."/>
            <person name="Zhaparov N.S."/>
            <person name="Mardanov A.V."/>
            <person name="Nazina T.N."/>
        </authorList>
    </citation>
    <scope>NUCLEOTIDE SEQUENCE [LARGE SCALE GENOMIC DNA]</scope>
    <source>
        <strain evidence="1 2">9FUS</strain>
    </source>
</reference>
<evidence type="ECO:0000313" key="1">
    <source>
        <dbReference type="EMBL" id="MEZ7196899.1"/>
    </source>
</evidence>
<evidence type="ECO:0000313" key="2">
    <source>
        <dbReference type="Proteomes" id="UP001568698"/>
    </source>
</evidence>
<dbReference type="Proteomes" id="UP001568698">
    <property type="component" value="Unassembled WGS sequence"/>
</dbReference>
<dbReference type="SUPFAM" id="SSF50475">
    <property type="entry name" value="FMN-binding split barrel"/>
    <property type="match status" value="1"/>
</dbReference>
<accession>A0ABV4K1P9</accession>